<evidence type="ECO:0000313" key="3">
    <source>
        <dbReference type="Proteomes" id="UP000639643"/>
    </source>
</evidence>
<dbReference type="GO" id="GO:0015969">
    <property type="term" value="P:guanosine tetraphosphate metabolic process"/>
    <property type="evidence" value="ECO:0007669"/>
    <property type="project" value="InterPro"/>
</dbReference>
<gene>
    <name evidence="2" type="ORF">CMUS01_12988</name>
</gene>
<evidence type="ECO:0000259" key="1">
    <source>
        <dbReference type="SMART" id="SM00954"/>
    </source>
</evidence>
<dbReference type="InterPro" id="IPR043519">
    <property type="entry name" value="NT_sf"/>
</dbReference>
<dbReference type="Pfam" id="PF04607">
    <property type="entry name" value="RelA_SpoT"/>
    <property type="match status" value="1"/>
</dbReference>
<dbReference type="Proteomes" id="UP000639643">
    <property type="component" value="Unassembled WGS sequence"/>
</dbReference>
<proteinExistence type="predicted"/>
<feature type="domain" description="RelA/SpoT" evidence="1">
    <location>
        <begin position="66"/>
        <end position="222"/>
    </location>
</feature>
<dbReference type="EMBL" id="WIGM01000778">
    <property type="protein sequence ID" value="KAF6812742.1"/>
    <property type="molecule type" value="Genomic_DNA"/>
</dbReference>
<reference evidence="2" key="1">
    <citation type="journal article" date="2020" name="Phytopathology">
        <title>Genome Sequence Resources of Colletotrichum truncatum, C. plurivorum, C. musicola, and C. sojae: Four Species Pathogenic to Soybean (Glycine max).</title>
        <authorList>
            <person name="Rogerio F."/>
            <person name="Boufleur T.R."/>
            <person name="Ciampi-Guillardi M."/>
            <person name="Sukno S.A."/>
            <person name="Thon M.R."/>
            <person name="Massola Junior N.S."/>
            <person name="Baroncelli R."/>
        </authorList>
    </citation>
    <scope>NUCLEOTIDE SEQUENCE</scope>
    <source>
        <strain evidence="2">LFN0074</strain>
    </source>
</reference>
<accession>A0A8H6JGM1</accession>
<keyword evidence="3" id="KW-1185">Reference proteome</keyword>
<dbReference type="OrthoDB" id="4719016at2759"/>
<dbReference type="PANTHER" id="PTHR41773">
    <property type="entry name" value="GTP PYROPHOSPHATASE-RELATED"/>
    <property type="match status" value="1"/>
</dbReference>
<sequence>MTKVKELLESETDGLQQTMEVRHAPISARLKDGDKALRTLRRRQEERKSLRSLKNLVNQRNDDWDEYCKEWNMEDKKHEAEPFTSTDQMFKAMHDLAGIRVSVYFPTHVEKVVEFLRGEQFRIVQEPSRKGGLSRDFQKVRKLVEQEERDEIERRERMISGPELTFGGYKATHVVIRLRNHEFDKLSRGDDITDIEIQIGTIVMHAWSDIEHDILYKPTDHNKASKDVVQMLDLINGIVMTGEVALQQLASVAAAEAKRKAASRTETADNWHHVVPWFYAYFKEKRNVEVQSEIAWSSAPRYLFEILKATNDHNYGRVEALLDDLKPIPEPEERLPWKLLHSLGSDTFDELIIGPVEFPYTWKARCWATCLVNMINMSFYLDSNPMNSMDRAYDAEPSDNRKRPTFAEFLDILHPTHPQRRPHREDVMIDFCKKVLATECKRVFSFACHSIFSSVLCYVPLTLKSS</sequence>
<dbReference type="CDD" id="cd05399">
    <property type="entry name" value="NT_Rel-Spo_like"/>
    <property type="match status" value="1"/>
</dbReference>
<comment type="caution">
    <text evidence="2">The sequence shown here is derived from an EMBL/GenBank/DDBJ whole genome shotgun (WGS) entry which is preliminary data.</text>
</comment>
<dbReference type="SUPFAM" id="SSF81301">
    <property type="entry name" value="Nucleotidyltransferase"/>
    <property type="match status" value="1"/>
</dbReference>
<dbReference type="Gene3D" id="3.30.460.10">
    <property type="entry name" value="Beta Polymerase, domain 2"/>
    <property type="match status" value="1"/>
</dbReference>
<evidence type="ECO:0000313" key="2">
    <source>
        <dbReference type="EMBL" id="KAF6812742.1"/>
    </source>
</evidence>
<dbReference type="PANTHER" id="PTHR41773:SF1">
    <property type="entry name" value="RELA_SPOT DOMAIN-CONTAINING PROTEIN"/>
    <property type="match status" value="1"/>
</dbReference>
<dbReference type="InterPro" id="IPR007685">
    <property type="entry name" value="RelA_SpoT"/>
</dbReference>
<dbReference type="AlphaFoldDB" id="A0A8H6JGM1"/>
<dbReference type="SMART" id="SM00954">
    <property type="entry name" value="RelA_SpoT"/>
    <property type="match status" value="1"/>
</dbReference>
<protein>
    <recommendedName>
        <fullName evidence="1">RelA/SpoT domain-containing protein</fullName>
    </recommendedName>
</protein>
<name>A0A8H6JGM1_9PEZI</name>
<organism evidence="2 3">
    <name type="scientific">Colletotrichum musicola</name>
    <dbReference type="NCBI Taxonomy" id="2175873"/>
    <lineage>
        <taxon>Eukaryota</taxon>
        <taxon>Fungi</taxon>
        <taxon>Dikarya</taxon>
        <taxon>Ascomycota</taxon>
        <taxon>Pezizomycotina</taxon>
        <taxon>Sordariomycetes</taxon>
        <taxon>Hypocreomycetidae</taxon>
        <taxon>Glomerellales</taxon>
        <taxon>Glomerellaceae</taxon>
        <taxon>Colletotrichum</taxon>
        <taxon>Colletotrichum orchidearum species complex</taxon>
    </lineage>
</organism>